<accession>A0A558EZN5</accession>
<organism evidence="2 3">
    <name type="scientific">Haloferax volcanii</name>
    <name type="common">Halobacterium volcanii</name>
    <dbReference type="NCBI Taxonomy" id="2246"/>
    <lineage>
        <taxon>Archaea</taxon>
        <taxon>Methanobacteriati</taxon>
        <taxon>Methanobacteriota</taxon>
        <taxon>Stenosarchaea group</taxon>
        <taxon>Halobacteria</taxon>
        <taxon>Halobacteriales</taxon>
        <taxon>Haloferacaceae</taxon>
        <taxon>Haloferax</taxon>
    </lineage>
</organism>
<protein>
    <submittedName>
        <fullName evidence="2">Homoserine dehydrogenase</fullName>
    </submittedName>
</protein>
<dbReference type="AlphaFoldDB" id="A0A558EZN5"/>
<dbReference type="SUPFAM" id="SSF51735">
    <property type="entry name" value="NAD(P)-binding Rossmann-fold domains"/>
    <property type="match status" value="1"/>
</dbReference>
<evidence type="ECO:0000259" key="1">
    <source>
        <dbReference type="Pfam" id="PF00208"/>
    </source>
</evidence>
<dbReference type="GO" id="GO:0006520">
    <property type="term" value="P:amino acid metabolic process"/>
    <property type="evidence" value="ECO:0007669"/>
    <property type="project" value="InterPro"/>
</dbReference>
<gene>
    <name evidence="2" type="ORF">FQA18_20375</name>
</gene>
<dbReference type="Pfam" id="PF00208">
    <property type="entry name" value="ELFV_dehydrog"/>
    <property type="match status" value="1"/>
</dbReference>
<name>A0A558EZN5_HALVO</name>
<evidence type="ECO:0000313" key="2">
    <source>
        <dbReference type="EMBL" id="TVT78831.1"/>
    </source>
</evidence>
<dbReference type="Gene3D" id="3.40.50.720">
    <property type="entry name" value="NAD(P)-binding Rossmann-like Domain"/>
    <property type="match status" value="1"/>
</dbReference>
<dbReference type="Proteomes" id="UP000320212">
    <property type="component" value="Unassembled WGS sequence"/>
</dbReference>
<dbReference type="InterPro" id="IPR006096">
    <property type="entry name" value="Glu/Leu/Phe/Val/Trp_DH_C"/>
</dbReference>
<reference evidence="2 3" key="1">
    <citation type="submission" date="2019-07" db="EMBL/GenBank/DDBJ databases">
        <title>Draft genome sequence of Haloferax volcanii SS0101, isolated from salt farm in Samut Sakhon, Thailand.</title>
        <authorList>
            <person name="Wanthongcharoen S."/>
            <person name="Yamprayoonswat W."/>
            <person name="Ruangsuj P."/>
            <person name="Thongpramul N."/>
            <person name="Jumpathong W."/>
            <person name="Sittihan S."/>
            <person name="Kanjanavas P."/>
            <person name="Yasawong M."/>
        </authorList>
    </citation>
    <scope>NUCLEOTIDE SEQUENCE [LARGE SCALE GENOMIC DNA]</scope>
    <source>
        <strain evidence="2 3">SS0101</strain>
    </source>
</reference>
<dbReference type="GO" id="GO:0016491">
    <property type="term" value="F:oxidoreductase activity"/>
    <property type="evidence" value="ECO:0007669"/>
    <property type="project" value="InterPro"/>
</dbReference>
<proteinExistence type="predicted"/>
<comment type="caution">
    <text evidence="2">The sequence shown here is derived from an EMBL/GenBank/DDBJ whole genome shotgun (WGS) entry which is preliminary data.</text>
</comment>
<sequence>MRLCVLGAGAVGSAVVELAAEHGHVVTAFADSDSAVVDADGIDADAVLSKKREDGVVGDADPESVFDADYDVLVEATPTTLG</sequence>
<dbReference type="EMBL" id="VMTR01000509">
    <property type="protein sequence ID" value="TVT78831.1"/>
    <property type="molecule type" value="Genomic_DNA"/>
</dbReference>
<evidence type="ECO:0000313" key="3">
    <source>
        <dbReference type="Proteomes" id="UP000320212"/>
    </source>
</evidence>
<feature type="domain" description="Glutamate/phenylalanine/leucine/valine/L-tryptophan dehydrogenase C-terminal" evidence="1">
    <location>
        <begin position="2"/>
        <end position="61"/>
    </location>
</feature>
<feature type="non-terminal residue" evidence="2">
    <location>
        <position position="82"/>
    </location>
</feature>
<dbReference type="InterPro" id="IPR036291">
    <property type="entry name" value="NAD(P)-bd_dom_sf"/>
</dbReference>